<accession>A0ABS6E5E6</accession>
<dbReference type="RefSeq" id="WP_216517595.1">
    <property type="nucleotide sequence ID" value="NZ_JAHLPM010000003.1"/>
</dbReference>
<evidence type="ECO:0000313" key="1">
    <source>
        <dbReference type="EMBL" id="MBU5437469.1"/>
    </source>
</evidence>
<comment type="caution">
    <text evidence="1">The sequence shown here is derived from an EMBL/GenBank/DDBJ whole genome shotgun (WGS) entry which is preliminary data.</text>
</comment>
<name>A0ABS6E5E6_9FIRM</name>
<dbReference type="Proteomes" id="UP000749471">
    <property type="component" value="Unassembled WGS sequence"/>
</dbReference>
<evidence type="ECO:0000313" key="2">
    <source>
        <dbReference type="Proteomes" id="UP000749471"/>
    </source>
</evidence>
<protein>
    <submittedName>
        <fullName evidence="1">Uncharacterized protein</fullName>
    </submittedName>
</protein>
<gene>
    <name evidence="1" type="ORF">KQI42_05585</name>
</gene>
<organism evidence="1 2">
    <name type="scientific">Tissierella simiarum</name>
    <dbReference type="NCBI Taxonomy" id="2841534"/>
    <lineage>
        <taxon>Bacteria</taxon>
        <taxon>Bacillati</taxon>
        <taxon>Bacillota</taxon>
        <taxon>Tissierellia</taxon>
        <taxon>Tissierellales</taxon>
        <taxon>Tissierellaceae</taxon>
        <taxon>Tissierella</taxon>
    </lineage>
</organism>
<reference evidence="1 2" key="1">
    <citation type="submission" date="2021-06" db="EMBL/GenBank/DDBJ databases">
        <authorList>
            <person name="Sun Q."/>
            <person name="Li D."/>
        </authorList>
    </citation>
    <scope>NUCLEOTIDE SEQUENCE [LARGE SCALE GENOMIC DNA]</scope>
    <source>
        <strain evidence="1 2">MSJ-40</strain>
    </source>
</reference>
<sequence>MELTTKELVKKMILDSQEMVRDYETHSKKVDNMEVAELFKTFAEQCGYQASKLQTILNKIDK</sequence>
<proteinExistence type="predicted"/>
<keyword evidence="2" id="KW-1185">Reference proteome</keyword>
<dbReference type="EMBL" id="JAHLPM010000003">
    <property type="protein sequence ID" value="MBU5437469.1"/>
    <property type="molecule type" value="Genomic_DNA"/>
</dbReference>